<dbReference type="InterPro" id="IPR011320">
    <property type="entry name" value="RNase_H1_N"/>
</dbReference>
<dbReference type="OrthoDB" id="3270804at2759"/>
<proteinExistence type="predicted"/>
<dbReference type="HOGENOM" id="CLU_065202_0_0_1"/>
<feature type="domain" description="Ribonuclease H1 N-terminal" evidence="2">
    <location>
        <begin position="175"/>
        <end position="208"/>
    </location>
</feature>
<reference evidence="3 4" key="1">
    <citation type="submission" date="2014-04" db="EMBL/GenBank/DDBJ databases">
        <authorList>
            <consortium name="DOE Joint Genome Institute"/>
            <person name="Kuo A."/>
            <person name="Tarkka M."/>
            <person name="Buscot F."/>
            <person name="Kohler A."/>
            <person name="Nagy L.G."/>
            <person name="Floudas D."/>
            <person name="Copeland A."/>
            <person name="Barry K.W."/>
            <person name="Cichocki N."/>
            <person name="Veneault-Fourrey C."/>
            <person name="LaButti K."/>
            <person name="Lindquist E.A."/>
            <person name="Lipzen A."/>
            <person name="Lundell T."/>
            <person name="Morin E."/>
            <person name="Murat C."/>
            <person name="Sun H."/>
            <person name="Tunlid A."/>
            <person name="Henrissat B."/>
            <person name="Grigoriev I.V."/>
            <person name="Hibbett D.S."/>
            <person name="Martin F."/>
            <person name="Nordberg H.P."/>
            <person name="Cantor M.N."/>
            <person name="Hua S.X."/>
        </authorList>
    </citation>
    <scope>NUCLEOTIDE SEQUENCE [LARGE SCALE GENOMIC DNA]</scope>
    <source>
        <strain evidence="3 4">F 1598</strain>
    </source>
</reference>
<dbReference type="InterPro" id="IPR009027">
    <property type="entry name" value="Ribosomal_bL9/RNase_H1_N"/>
</dbReference>
<gene>
    <name evidence="3" type="ORF">PILCRDRAFT_17386</name>
</gene>
<feature type="region of interest" description="Disordered" evidence="1">
    <location>
        <begin position="89"/>
        <end position="172"/>
    </location>
</feature>
<keyword evidence="4" id="KW-1185">Reference proteome</keyword>
<organism evidence="3 4">
    <name type="scientific">Piloderma croceum (strain F 1598)</name>
    <dbReference type="NCBI Taxonomy" id="765440"/>
    <lineage>
        <taxon>Eukaryota</taxon>
        <taxon>Fungi</taxon>
        <taxon>Dikarya</taxon>
        <taxon>Basidiomycota</taxon>
        <taxon>Agaricomycotina</taxon>
        <taxon>Agaricomycetes</taxon>
        <taxon>Agaricomycetidae</taxon>
        <taxon>Atheliales</taxon>
        <taxon>Atheliaceae</taxon>
        <taxon>Piloderma</taxon>
    </lineage>
</organism>
<dbReference type="Pfam" id="PF01693">
    <property type="entry name" value="Cauli_VI"/>
    <property type="match status" value="1"/>
</dbReference>
<evidence type="ECO:0000259" key="2">
    <source>
        <dbReference type="Pfam" id="PF01693"/>
    </source>
</evidence>
<evidence type="ECO:0000313" key="4">
    <source>
        <dbReference type="Proteomes" id="UP000054166"/>
    </source>
</evidence>
<dbReference type="Gene3D" id="3.40.970.10">
    <property type="entry name" value="Ribonuclease H1, N-terminal domain"/>
    <property type="match status" value="1"/>
</dbReference>
<dbReference type="InterPro" id="IPR037056">
    <property type="entry name" value="RNase_H1_N_sf"/>
</dbReference>
<dbReference type="Proteomes" id="UP000054166">
    <property type="component" value="Unassembled WGS sequence"/>
</dbReference>
<dbReference type="STRING" id="765440.A0A0C3B1K7"/>
<accession>A0A0C3B1K7</accession>
<dbReference type="InParanoid" id="A0A0C3B1K7"/>
<name>A0A0C3B1K7_PILCF</name>
<protein>
    <recommendedName>
        <fullName evidence="2">Ribonuclease H1 N-terminal domain-containing protein</fullName>
    </recommendedName>
</protein>
<evidence type="ECO:0000256" key="1">
    <source>
        <dbReference type="SAM" id="MobiDB-lite"/>
    </source>
</evidence>
<sequence length="298" mass="31327">MAIYSDALFDDDDLISIINAMHISDRSLPFSTTSPHPRPSAVTPPVQPIGTLSTSGSHALSQTDNCIYDVSSGRETGIIKDWSRAAHATQGVPGGRAQRIVDRPTFDNPSTPQPHCSHTASSIAQSLAQATPIRSPATQVPSMPTRTPAITSNASSAQVNQTGNISSTTPTTSMAPGIYATWNEVKPLVTGIPGNVHESFAQCINAEKAYVLAYTMGSVRVLKHPNNPTPGAPVAATPIPETIMSAWAAADVNFLEGCWHVVFKGKHPGLFPSCHADIERVTHGVPKLPIQGGGSGSI</sequence>
<reference evidence="4" key="2">
    <citation type="submission" date="2015-01" db="EMBL/GenBank/DDBJ databases">
        <title>Evolutionary Origins and Diversification of the Mycorrhizal Mutualists.</title>
        <authorList>
            <consortium name="DOE Joint Genome Institute"/>
            <consortium name="Mycorrhizal Genomics Consortium"/>
            <person name="Kohler A."/>
            <person name="Kuo A."/>
            <person name="Nagy L.G."/>
            <person name="Floudas D."/>
            <person name="Copeland A."/>
            <person name="Barry K.W."/>
            <person name="Cichocki N."/>
            <person name="Veneault-Fourrey C."/>
            <person name="LaButti K."/>
            <person name="Lindquist E.A."/>
            <person name="Lipzen A."/>
            <person name="Lundell T."/>
            <person name="Morin E."/>
            <person name="Murat C."/>
            <person name="Riley R."/>
            <person name="Ohm R."/>
            <person name="Sun H."/>
            <person name="Tunlid A."/>
            <person name="Henrissat B."/>
            <person name="Grigoriev I.V."/>
            <person name="Hibbett D.S."/>
            <person name="Martin F."/>
        </authorList>
    </citation>
    <scope>NUCLEOTIDE SEQUENCE [LARGE SCALE GENOMIC DNA]</scope>
    <source>
        <strain evidence="4">F 1598</strain>
    </source>
</reference>
<dbReference type="SUPFAM" id="SSF55658">
    <property type="entry name" value="L9 N-domain-like"/>
    <property type="match status" value="1"/>
</dbReference>
<feature type="region of interest" description="Disordered" evidence="1">
    <location>
        <begin position="29"/>
        <end position="57"/>
    </location>
</feature>
<feature type="compositionally biased region" description="Polar residues" evidence="1">
    <location>
        <begin position="136"/>
        <end position="172"/>
    </location>
</feature>
<dbReference type="AlphaFoldDB" id="A0A0C3B1K7"/>
<dbReference type="EMBL" id="KN833496">
    <property type="protein sequence ID" value="KIM71097.1"/>
    <property type="molecule type" value="Genomic_DNA"/>
</dbReference>
<evidence type="ECO:0000313" key="3">
    <source>
        <dbReference type="EMBL" id="KIM71097.1"/>
    </source>
</evidence>
<feature type="compositionally biased region" description="Polar residues" evidence="1">
    <location>
        <begin position="107"/>
        <end position="129"/>
    </location>
</feature>